<feature type="region of interest" description="Disordered" evidence="1">
    <location>
        <begin position="414"/>
        <end position="490"/>
    </location>
</feature>
<comment type="caution">
    <text evidence="3">The sequence shown here is derived from an EMBL/GenBank/DDBJ whole genome shotgun (WGS) entry which is preliminary data.</text>
</comment>
<feature type="region of interest" description="Disordered" evidence="1">
    <location>
        <begin position="300"/>
        <end position="319"/>
    </location>
</feature>
<proteinExistence type="predicted"/>
<accession>A0A0L6VTZ8</accession>
<dbReference type="Gene3D" id="4.10.280.10">
    <property type="entry name" value="Helix-loop-helix DNA-binding domain"/>
    <property type="match status" value="1"/>
</dbReference>
<feature type="compositionally biased region" description="Acidic residues" evidence="1">
    <location>
        <begin position="1042"/>
        <end position="1052"/>
    </location>
</feature>
<feature type="region of interest" description="Disordered" evidence="1">
    <location>
        <begin position="684"/>
        <end position="760"/>
    </location>
</feature>
<feature type="compositionally biased region" description="Polar residues" evidence="1">
    <location>
        <begin position="142"/>
        <end position="171"/>
    </location>
</feature>
<feature type="compositionally biased region" description="Low complexity" evidence="1">
    <location>
        <begin position="217"/>
        <end position="230"/>
    </location>
</feature>
<evidence type="ECO:0000313" key="4">
    <source>
        <dbReference type="Proteomes" id="UP000037035"/>
    </source>
</evidence>
<dbReference type="EMBL" id="LAVV01000665">
    <property type="protein sequence ID" value="KNZ64166.1"/>
    <property type="molecule type" value="Genomic_DNA"/>
</dbReference>
<feature type="compositionally biased region" description="Polar residues" evidence="1">
    <location>
        <begin position="247"/>
        <end position="269"/>
    </location>
</feature>
<feature type="compositionally biased region" description="Basic residues" evidence="1">
    <location>
        <begin position="1010"/>
        <end position="1019"/>
    </location>
</feature>
<evidence type="ECO:0000259" key="2">
    <source>
        <dbReference type="PROSITE" id="PS50888"/>
    </source>
</evidence>
<dbReference type="OrthoDB" id="2497338at2759"/>
<feature type="region of interest" description="Disordered" evidence="1">
    <location>
        <begin position="901"/>
        <end position="939"/>
    </location>
</feature>
<feature type="compositionally biased region" description="Polar residues" evidence="1">
    <location>
        <begin position="470"/>
        <end position="490"/>
    </location>
</feature>
<feature type="compositionally biased region" description="Acidic residues" evidence="1">
    <location>
        <begin position="701"/>
        <end position="713"/>
    </location>
</feature>
<dbReference type="STRING" id="27349.A0A0L6VTZ8"/>
<keyword evidence="4" id="KW-1185">Reference proteome</keyword>
<dbReference type="PANTHER" id="PTHR47336:SF2">
    <property type="entry name" value="TRANSCRIPTION FACTOR HMS1-RELATED"/>
    <property type="match status" value="1"/>
</dbReference>
<gene>
    <name evidence="3" type="ORF">VP01_1059g1</name>
</gene>
<dbReference type="GO" id="GO:0046983">
    <property type="term" value="F:protein dimerization activity"/>
    <property type="evidence" value="ECO:0007669"/>
    <property type="project" value="InterPro"/>
</dbReference>
<dbReference type="PANTHER" id="PTHR47336">
    <property type="entry name" value="TRANSCRIPTION FACTOR HMS1-RELATED"/>
    <property type="match status" value="1"/>
</dbReference>
<dbReference type="Proteomes" id="UP000037035">
    <property type="component" value="Unassembled WGS sequence"/>
</dbReference>
<dbReference type="SUPFAM" id="SSF47459">
    <property type="entry name" value="HLH, helix-loop-helix DNA-binding domain"/>
    <property type="match status" value="1"/>
</dbReference>
<feature type="region of interest" description="Disordered" evidence="1">
    <location>
        <begin position="105"/>
        <end position="183"/>
    </location>
</feature>
<reference evidence="3 4" key="1">
    <citation type="submission" date="2015-08" db="EMBL/GenBank/DDBJ databases">
        <title>Next Generation Sequencing and Analysis of the Genome of Puccinia sorghi L Schw, the Causal Agent of Maize Common Rust.</title>
        <authorList>
            <person name="Rochi L."/>
            <person name="Burguener G."/>
            <person name="Darino M."/>
            <person name="Turjanski A."/>
            <person name="Kreff E."/>
            <person name="Dieguez M.J."/>
            <person name="Sacco F."/>
        </authorList>
    </citation>
    <scope>NUCLEOTIDE SEQUENCE [LARGE SCALE GENOMIC DNA]</scope>
    <source>
        <strain evidence="3 4">RO10H11247</strain>
    </source>
</reference>
<feature type="domain" description="BHLH" evidence="2">
    <location>
        <begin position="568"/>
        <end position="621"/>
    </location>
</feature>
<feature type="region of interest" description="Disordered" evidence="1">
    <location>
        <begin position="1009"/>
        <end position="1067"/>
    </location>
</feature>
<feature type="compositionally biased region" description="Low complexity" evidence="1">
    <location>
        <begin position="927"/>
        <end position="938"/>
    </location>
</feature>
<feature type="region of interest" description="Disordered" evidence="1">
    <location>
        <begin position="1"/>
        <end position="46"/>
    </location>
</feature>
<feature type="compositionally biased region" description="Polar residues" evidence="1">
    <location>
        <begin position="1"/>
        <end position="15"/>
    </location>
</feature>
<evidence type="ECO:0000256" key="1">
    <source>
        <dbReference type="SAM" id="MobiDB-lite"/>
    </source>
</evidence>
<feature type="compositionally biased region" description="Polar residues" evidence="1">
    <location>
        <begin position="105"/>
        <end position="135"/>
    </location>
</feature>
<feature type="compositionally biased region" description="Polar residues" evidence="1">
    <location>
        <begin position="358"/>
        <end position="375"/>
    </location>
</feature>
<sequence>MVSYSSLDTASYFNQSSDFPPPSAPSANQPESMALQPRSSNHTSVGESQHLKELFNNHIGLAVADLFQHAHCHPPLDLSCHPPNHPSIIQASSDQRSLILAIQNQHQTRSSPLTNQDEPSPPSNNQKNLTINTNLAFEGIPHQSTPIHPQNQNHLPPQSTTPIEPCQSQLPANGLIAPLDQPSLTPPAVNTLFSSISPNSRPNINTNINQSNEEHLLSSSAPGSSLPRSPQTDSSICSRHTDHSDHITTPNGDVNAVSSSATPHTSTSMALARPSPDSRGGGGHTRAAFESTFGSRNFSFSSAHQGSGGHPFQNFSDFNSIQPSQETLAMLPKLEPNPTTNSSPTEFGHKFFAHPRRTSTNPSSPQLTSVESAPSSAGGAPPVWSQSANLGYPACSADAYHQSQQPCQMFFPSQSIITGPSAHSLPTTDRGNSAANTDHTKSTEPSPFALNHPVTSPSTAGWSADEVNENHPSSAAVSGNPSAPDTHQLFSFPTSHLTSQAFAPSVPVDHHPFKFTERPTVSNSSNNSLGLMPSYSQPRASYMEKIPENLVVLGEPGSVGLGKLPTHPEETGHNAVEKRYRNNINSHIAALADLVPALQHLRSLPSAATSRRHSSQFIVSTSAIGKIPTGLVDGVKAATKLRIFLAYLSMRRAELKEDIEDLKEVVKSRVEGGDDLILQWEKKVNSKSSERQRQRMLEQSQGEEECDEDEDQQDPNNKKATGAQNGHNGPNPSKKRKVADLKMADSSKLKGGAKGYGKGIRKSDFRSQHLGHANPESLILSSEPLPPCSNSGPFPHTSVCARQHDTLNKMTHALGDELDVLREPPSNHHHQFIAAQHFSPHDYSHLQSSAFSSDFMGHPFAPVPPHELRAQQQQINGNTTRPLLAVFMGLSFAVGSGYNYHQTRRRSSSPPAEGREIWQSSHASEGSTSPTPSIITSSLPKEFGCHRSANHEGTPGDLLNATQQNSQMPHMSISQAGLNALSIAFIIWTLLFILKPELVLNFFTPGQLRASKRRPRSKRPVFVPAPSRTHHDSSPQDSRAGEDEDEDDEDSSEAVSGDCSSDNPSRARAEEDLKILIGGSQKAGRFQYHRLCMMTNSPNNWTSLIAQLSKEIFRTAGILIWGDVIQKMAHFDRCHHQQGKRARINKINTVLACIRLAEIESSSSFGWSSFLKRLHTVLKLHNLHRTLDWRDRMTREELDCGKIWGVLALSFKALLGERNGVSPIFWRKAVEAHRRERQTMKSNKGCETMILPASHYRLSAQRVAEESWLNEALSLSYEEACELLLVEKGEEYRLMSAAVDEFGGRGSWSPLKQIVESRAELELIEIWSRIFVSMITKTCPVEETPRDGRIKGREFGLDGGLAELPTRLEEAGAPYALQVSQGRRQVEQSIERICRLRLGAGSAVGRMARVTRGMWAMAFGRREVAVEVGQELEKDPRGGDSLEEGEIGCVRPYLELVLGNRQVARSRCKNAAWTMPHSTLDKLAKMTIDWLLIRREHVILNLIVNTKTPSVTPLRPSRSSSQPEKTCERKRMLKIKCLQLARILDLASLESQRNRQLNARSTKQSDEAIQAGEAREFDLHTAILECHRSLSVIENH</sequence>
<evidence type="ECO:0000313" key="3">
    <source>
        <dbReference type="EMBL" id="KNZ64166.1"/>
    </source>
</evidence>
<dbReference type="VEuPathDB" id="FungiDB:VP01_1059g1"/>
<feature type="compositionally biased region" description="Polar residues" evidence="1">
    <location>
        <begin position="718"/>
        <end position="731"/>
    </location>
</feature>
<organism evidence="3 4">
    <name type="scientific">Puccinia sorghi</name>
    <dbReference type="NCBI Taxonomy" id="27349"/>
    <lineage>
        <taxon>Eukaryota</taxon>
        <taxon>Fungi</taxon>
        <taxon>Dikarya</taxon>
        <taxon>Basidiomycota</taxon>
        <taxon>Pucciniomycotina</taxon>
        <taxon>Pucciniomycetes</taxon>
        <taxon>Pucciniales</taxon>
        <taxon>Pucciniaceae</taxon>
        <taxon>Puccinia</taxon>
    </lineage>
</organism>
<dbReference type="InterPro" id="IPR052099">
    <property type="entry name" value="Regulatory_TF_Diverse"/>
</dbReference>
<feature type="compositionally biased region" description="Polar residues" evidence="1">
    <location>
        <begin position="424"/>
        <end position="437"/>
    </location>
</feature>
<feature type="compositionally biased region" description="Basic and acidic residues" evidence="1">
    <location>
        <begin position="738"/>
        <end position="748"/>
    </location>
</feature>
<dbReference type="InterPro" id="IPR011598">
    <property type="entry name" value="bHLH_dom"/>
</dbReference>
<feature type="compositionally biased region" description="Basic and acidic residues" evidence="1">
    <location>
        <begin position="684"/>
        <end position="696"/>
    </location>
</feature>
<feature type="compositionally biased region" description="Polar residues" evidence="1">
    <location>
        <begin position="37"/>
        <end position="46"/>
    </location>
</feature>
<dbReference type="Pfam" id="PF00010">
    <property type="entry name" value="HLH"/>
    <property type="match status" value="1"/>
</dbReference>
<protein>
    <recommendedName>
        <fullName evidence="2">BHLH domain-containing protein</fullName>
    </recommendedName>
</protein>
<name>A0A0L6VTZ8_9BASI</name>
<dbReference type="InterPro" id="IPR036638">
    <property type="entry name" value="HLH_DNA-bd_sf"/>
</dbReference>
<feature type="region of interest" description="Disordered" evidence="1">
    <location>
        <begin position="215"/>
        <end position="288"/>
    </location>
</feature>
<dbReference type="PROSITE" id="PS50888">
    <property type="entry name" value="BHLH"/>
    <property type="match status" value="1"/>
</dbReference>
<feature type="region of interest" description="Disordered" evidence="1">
    <location>
        <begin position="332"/>
        <end position="384"/>
    </location>
</feature>